<name>A0A7G9Y0V3_9EURY</name>
<sequence>MKGYLLFTEQDLLEALVTDGRFDVENQDSAFWAEVCAARKDRR</sequence>
<dbReference type="EMBL" id="MT630654">
    <property type="protein sequence ID" value="QNO41637.1"/>
    <property type="molecule type" value="Genomic_DNA"/>
</dbReference>
<dbReference type="AlphaFoldDB" id="A0A7G9Y0V3"/>
<gene>
    <name evidence="1" type="ORF">AJMLGAKO_00015</name>
</gene>
<organism evidence="1">
    <name type="scientific">Candidatus Methanogaster sp. ANME-2c ERB4</name>
    <dbReference type="NCBI Taxonomy" id="2759911"/>
    <lineage>
        <taxon>Archaea</taxon>
        <taxon>Methanobacteriati</taxon>
        <taxon>Methanobacteriota</taxon>
        <taxon>Stenosarchaea group</taxon>
        <taxon>Methanomicrobia</taxon>
        <taxon>Methanosarcinales</taxon>
        <taxon>ANME-2 cluster</taxon>
        <taxon>Candidatus Methanogasteraceae</taxon>
        <taxon>Candidatus Methanogaster</taxon>
    </lineage>
</organism>
<evidence type="ECO:0000313" key="1">
    <source>
        <dbReference type="EMBL" id="QNO41637.1"/>
    </source>
</evidence>
<protein>
    <submittedName>
        <fullName evidence="1">Uncharacterized protein</fullName>
    </submittedName>
</protein>
<accession>A0A7G9Y0V3</accession>
<reference evidence="1" key="1">
    <citation type="submission" date="2020-06" db="EMBL/GenBank/DDBJ databases">
        <title>Unique genomic features of the anaerobic methanotrophic archaea.</title>
        <authorList>
            <person name="Chadwick G.L."/>
            <person name="Skennerton C.T."/>
            <person name="Laso-Perez R."/>
            <person name="Leu A.O."/>
            <person name="Speth D.R."/>
            <person name="Yu H."/>
            <person name="Morgan-Lang C."/>
            <person name="Hatzenpichler R."/>
            <person name="Goudeau D."/>
            <person name="Malmstrom R."/>
            <person name="Brazelton W.J."/>
            <person name="Woyke T."/>
            <person name="Hallam S.J."/>
            <person name="Tyson G.W."/>
            <person name="Wegener G."/>
            <person name="Boetius A."/>
            <person name="Orphan V."/>
        </authorList>
    </citation>
    <scope>NUCLEOTIDE SEQUENCE</scope>
</reference>
<proteinExistence type="predicted"/>